<feature type="region of interest" description="Disordered" evidence="3">
    <location>
        <begin position="121"/>
        <end position="180"/>
    </location>
</feature>
<organism evidence="6 7">
    <name type="scientific">Rehmannia glutinosa</name>
    <name type="common">Chinese foxglove</name>
    <dbReference type="NCBI Taxonomy" id="99300"/>
    <lineage>
        <taxon>Eukaryota</taxon>
        <taxon>Viridiplantae</taxon>
        <taxon>Streptophyta</taxon>
        <taxon>Embryophyta</taxon>
        <taxon>Tracheophyta</taxon>
        <taxon>Spermatophyta</taxon>
        <taxon>Magnoliopsida</taxon>
        <taxon>eudicotyledons</taxon>
        <taxon>Gunneridae</taxon>
        <taxon>Pentapetalae</taxon>
        <taxon>asterids</taxon>
        <taxon>lamiids</taxon>
        <taxon>Lamiales</taxon>
        <taxon>Orobanchaceae</taxon>
        <taxon>Rehmannieae</taxon>
        <taxon>Rehmannia</taxon>
    </lineage>
</organism>
<dbReference type="InterPro" id="IPR053106">
    <property type="entry name" value="Plant_Male-Germline_Reg_TFs"/>
</dbReference>
<dbReference type="SUPFAM" id="SSF46689">
    <property type="entry name" value="Homeodomain-like"/>
    <property type="match status" value="1"/>
</dbReference>
<dbReference type="CDD" id="cd00167">
    <property type="entry name" value="SANT"/>
    <property type="match status" value="2"/>
</dbReference>
<protein>
    <recommendedName>
        <fullName evidence="8">R2R3-MYB protein</fullName>
    </recommendedName>
</protein>
<dbReference type="InterPro" id="IPR017930">
    <property type="entry name" value="Myb_dom"/>
</dbReference>
<dbReference type="Gene3D" id="1.10.10.60">
    <property type="entry name" value="Homeodomain-like"/>
    <property type="match status" value="2"/>
</dbReference>
<evidence type="ECO:0000259" key="5">
    <source>
        <dbReference type="PROSITE" id="PS51294"/>
    </source>
</evidence>
<proteinExistence type="predicted"/>
<feature type="domain" description="HTH myb-type" evidence="5">
    <location>
        <begin position="70"/>
        <end position="121"/>
    </location>
</feature>
<dbReference type="Proteomes" id="UP001318860">
    <property type="component" value="Unassembled WGS sequence"/>
</dbReference>
<evidence type="ECO:0008006" key="8">
    <source>
        <dbReference type="Google" id="ProtNLM"/>
    </source>
</evidence>
<dbReference type="PROSITE" id="PS51294">
    <property type="entry name" value="HTH_MYB"/>
    <property type="match status" value="2"/>
</dbReference>
<gene>
    <name evidence="6" type="ORF">DH2020_044637</name>
</gene>
<accession>A0ABR0UGF0</accession>
<evidence type="ECO:0000256" key="2">
    <source>
        <dbReference type="ARBA" id="ARBA00023242"/>
    </source>
</evidence>
<dbReference type="EMBL" id="JABTTQ020002868">
    <property type="protein sequence ID" value="KAK6121629.1"/>
    <property type="molecule type" value="Genomic_DNA"/>
</dbReference>
<dbReference type="PANTHER" id="PTHR47996">
    <property type="entry name" value="TRANSCRIPTION FACTOR DUO1"/>
    <property type="match status" value="1"/>
</dbReference>
<evidence type="ECO:0000313" key="6">
    <source>
        <dbReference type="EMBL" id="KAK6121629.1"/>
    </source>
</evidence>
<dbReference type="InterPro" id="IPR001005">
    <property type="entry name" value="SANT/Myb"/>
</dbReference>
<feature type="domain" description="Myb-like" evidence="4">
    <location>
        <begin position="13"/>
        <end position="65"/>
    </location>
</feature>
<dbReference type="InterPro" id="IPR009057">
    <property type="entry name" value="Homeodomain-like_sf"/>
</dbReference>
<comment type="caution">
    <text evidence="6">The sequence shown here is derived from an EMBL/GenBank/DDBJ whole genome shotgun (WGS) entry which is preliminary data.</text>
</comment>
<evidence type="ECO:0000256" key="3">
    <source>
        <dbReference type="SAM" id="MobiDB-lite"/>
    </source>
</evidence>
<name>A0ABR0UGF0_REHGL</name>
<evidence type="ECO:0000256" key="1">
    <source>
        <dbReference type="ARBA" id="ARBA00004123"/>
    </source>
</evidence>
<evidence type="ECO:0000259" key="4">
    <source>
        <dbReference type="PROSITE" id="PS50090"/>
    </source>
</evidence>
<feature type="domain" description="HTH myb-type" evidence="5">
    <location>
        <begin position="13"/>
        <end position="69"/>
    </location>
</feature>
<keyword evidence="2" id="KW-0539">Nucleus</keyword>
<keyword evidence="7" id="KW-1185">Reference proteome</keyword>
<comment type="subcellular location">
    <subcellularLocation>
        <location evidence="1">Nucleus</location>
    </subcellularLocation>
</comment>
<dbReference type="PANTHER" id="PTHR47996:SF3">
    <property type="entry name" value="TRANSCRIPTION FACTOR DUO1"/>
    <property type="match status" value="1"/>
</dbReference>
<dbReference type="Pfam" id="PF00249">
    <property type="entry name" value="Myb_DNA-binding"/>
    <property type="match status" value="2"/>
</dbReference>
<reference evidence="6 7" key="1">
    <citation type="journal article" date="2021" name="Comput. Struct. Biotechnol. J.">
        <title>De novo genome assembly of the potent medicinal plant Rehmannia glutinosa using nanopore technology.</title>
        <authorList>
            <person name="Ma L."/>
            <person name="Dong C."/>
            <person name="Song C."/>
            <person name="Wang X."/>
            <person name="Zheng X."/>
            <person name="Niu Y."/>
            <person name="Chen S."/>
            <person name="Feng W."/>
        </authorList>
    </citation>
    <scope>NUCLEOTIDE SEQUENCE [LARGE SCALE GENOMIC DNA]</scope>
    <source>
        <strain evidence="6">DH-2019</strain>
    </source>
</reference>
<sequence>MEGRRRMLQRDEMGEIKKGPWKAEEDEVLINHVKKYGPRDWSSIRSKGLLRRTGKSCRLRWVNKLRPDLKTGVKFSAEEERTVIDLQAQFGNKWARIATYLPGRTDNDVKNFWSSRQKRLTRMLQTSTPSSSSTKPLKNTEELQTPAFHDVPSMEAPKFSSSTEEESMAKSQPCLSPRIDNPEPIKMVPFMYPTTFSYQQYNAFQLDYTTSEKKSTIPEQQQSQIPFPQLPPQLQPDFSLPLESQEDIITGLGDPNYLDEFEKNSGGCAQLPIVPSIFEPDRSCQIDGRTESQYAVDIDSLIDDFPPIDIFDHIEPLPSPSEWS</sequence>
<evidence type="ECO:0000313" key="7">
    <source>
        <dbReference type="Proteomes" id="UP001318860"/>
    </source>
</evidence>
<feature type="domain" description="Myb-like" evidence="4">
    <location>
        <begin position="74"/>
        <end position="117"/>
    </location>
</feature>
<dbReference type="PROSITE" id="PS50090">
    <property type="entry name" value="MYB_LIKE"/>
    <property type="match status" value="2"/>
</dbReference>
<dbReference type="SMART" id="SM00717">
    <property type="entry name" value="SANT"/>
    <property type="match status" value="2"/>
</dbReference>